<organism evidence="1 2">
    <name type="scientific">Alteromonas mediterranea</name>
    <dbReference type="NCBI Taxonomy" id="314275"/>
    <lineage>
        <taxon>Bacteria</taxon>
        <taxon>Pseudomonadati</taxon>
        <taxon>Pseudomonadota</taxon>
        <taxon>Gammaproteobacteria</taxon>
        <taxon>Alteromonadales</taxon>
        <taxon>Alteromonadaceae</taxon>
        <taxon>Alteromonas/Salinimonas group</taxon>
        <taxon>Alteromonas</taxon>
    </lineage>
</organism>
<reference evidence="1 2" key="1">
    <citation type="submission" date="2016-11" db="EMBL/GenBank/DDBJ databases">
        <title>Networking in microbes: conjugative elements and plasmids in the genus Alteromonas.</title>
        <authorList>
            <person name="Lopez-Perez M."/>
            <person name="Ramon-Marco N."/>
            <person name="Rodriguez-Valera F."/>
        </authorList>
    </citation>
    <scope>NUCLEOTIDE SEQUENCE [LARGE SCALE GENOMIC DNA]</scope>
    <source>
        <strain evidence="1 2">CP48</strain>
        <plasmid evidence="2">pamcp48-600</plasmid>
    </source>
</reference>
<gene>
    <name evidence="1" type="ORF">BM524_19040</name>
</gene>
<dbReference type="Proteomes" id="UP000182101">
    <property type="component" value="Plasmid pAMCP48-600"/>
</dbReference>
<keyword evidence="1" id="KW-0614">Plasmid</keyword>
<evidence type="ECO:0000313" key="1">
    <source>
        <dbReference type="EMBL" id="APD92019.1"/>
    </source>
</evidence>
<sequence length="180" mass="20245">MLDSAIEQDYELSISEMTPKKATPKTPARSVEELHMRYLGFCENHGLDTSISAEDLILDLDFESPQYLYVERYLQQRQAAMAANLLTLKDAPYLPTQIQRDNAAKKLMEEIESVADMSAESIYDLLSREEKGVYAVGSIIASLPILEEKSPRREISNVFSLPCLTAKKTKSGKFQMGFAI</sequence>
<proteinExistence type="predicted"/>
<dbReference type="EMBL" id="CP018025">
    <property type="protein sequence ID" value="APD92019.1"/>
    <property type="molecule type" value="Genomic_DNA"/>
</dbReference>
<geneLocation type="plasmid" evidence="2">
    <name>pamcp48-600</name>
</geneLocation>
<dbReference type="RefSeq" id="WP_071960629.1">
    <property type="nucleotide sequence ID" value="NZ_CP018025.1"/>
</dbReference>
<protein>
    <submittedName>
        <fullName evidence="1">Uncharacterized protein</fullName>
    </submittedName>
</protein>
<dbReference type="AlphaFoldDB" id="A0AAC9JED7"/>
<name>A0AAC9JED7_9ALTE</name>
<evidence type="ECO:0000313" key="2">
    <source>
        <dbReference type="Proteomes" id="UP000182101"/>
    </source>
</evidence>
<accession>A0AAC9JED7</accession>